<protein>
    <submittedName>
        <fullName evidence="2">Uncharacterized protein</fullName>
    </submittedName>
</protein>
<dbReference type="EMBL" id="WUEY01000004">
    <property type="protein sequence ID" value="NEI70133.1"/>
    <property type="molecule type" value="Genomic_DNA"/>
</dbReference>
<evidence type="ECO:0000313" key="2">
    <source>
        <dbReference type="EMBL" id="NEI70133.1"/>
    </source>
</evidence>
<proteinExistence type="predicted"/>
<accession>A0A6L9U2T3</accession>
<comment type="caution">
    <text evidence="2">The sequence shown here is derived from an EMBL/GenBank/DDBJ whole genome shotgun (WGS) entry which is preliminary data.</text>
</comment>
<feature type="region of interest" description="Disordered" evidence="1">
    <location>
        <begin position="25"/>
        <end position="93"/>
    </location>
</feature>
<dbReference type="RefSeq" id="WP_163986561.1">
    <property type="nucleotide sequence ID" value="NZ_WUEY01000004.1"/>
</dbReference>
<name>A0A6L9U2T3_9HYPH</name>
<organism evidence="2 3">
    <name type="scientific">Rhizobium lusitanum</name>
    <dbReference type="NCBI Taxonomy" id="293958"/>
    <lineage>
        <taxon>Bacteria</taxon>
        <taxon>Pseudomonadati</taxon>
        <taxon>Pseudomonadota</taxon>
        <taxon>Alphaproteobacteria</taxon>
        <taxon>Hyphomicrobiales</taxon>
        <taxon>Rhizobiaceae</taxon>
        <taxon>Rhizobium/Agrobacterium group</taxon>
        <taxon>Rhizobium</taxon>
    </lineage>
</organism>
<gene>
    <name evidence="2" type="ORF">GR212_11170</name>
</gene>
<evidence type="ECO:0000313" key="3">
    <source>
        <dbReference type="Proteomes" id="UP000483035"/>
    </source>
</evidence>
<dbReference type="Proteomes" id="UP000483035">
    <property type="component" value="Unassembled WGS sequence"/>
</dbReference>
<sequence length="93" mass="10536">MHASIIADPSGEVIEDTFNTNATARKALDRLDRQNAIPDRPKRNKKALRGKPDHKAKKYRRKEKRRAALAARQERQMNVRSSKTQAGFGVPLS</sequence>
<reference evidence="2 3" key="1">
    <citation type="submission" date="2019-12" db="EMBL/GenBank/DDBJ databases">
        <title>Rhizobium genotypes associated with high levels of biological nitrogen fixation by grain legumes in a temperate-maritime cropping system.</title>
        <authorList>
            <person name="Maluk M."/>
            <person name="Francesc Ferrando Molina F."/>
            <person name="Lopez Del Egido L."/>
            <person name="Lafos M."/>
            <person name="Langarica-Fuentes A."/>
            <person name="Gebre Yohannes G."/>
            <person name="Young M.W."/>
            <person name="Martin P."/>
            <person name="Gantlett R."/>
            <person name="Kenicer G."/>
            <person name="Hawes C."/>
            <person name="Begg G.S."/>
            <person name="Quilliam R.S."/>
            <person name="Squire G.R."/>
            <person name="Poole P.S."/>
            <person name="Young P.W."/>
            <person name="Iannetta P.M."/>
            <person name="James E.K."/>
        </authorList>
    </citation>
    <scope>NUCLEOTIDE SEQUENCE [LARGE SCALE GENOMIC DNA]</scope>
    <source>
        <strain evidence="2 3">JHI1118</strain>
    </source>
</reference>
<evidence type="ECO:0000256" key="1">
    <source>
        <dbReference type="SAM" id="MobiDB-lite"/>
    </source>
</evidence>
<feature type="compositionally biased region" description="Basic residues" evidence="1">
    <location>
        <begin position="42"/>
        <end position="67"/>
    </location>
</feature>
<dbReference type="AlphaFoldDB" id="A0A6L9U2T3"/>